<evidence type="ECO:0000313" key="1">
    <source>
        <dbReference type="EMBL" id="GGG30840.1"/>
    </source>
</evidence>
<name>A0ABQ1WI46_9BACT</name>
<proteinExistence type="predicted"/>
<dbReference type="Proteomes" id="UP000601361">
    <property type="component" value="Unassembled WGS sequence"/>
</dbReference>
<protein>
    <submittedName>
        <fullName evidence="1">Uncharacterized protein</fullName>
    </submittedName>
</protein>
<dbReference type="EMBL" id="BMGS01000001">
    <property type="protein sequence ID" value="GGG30840.1"/>
    <property type="molecule type" value="Genomic_DNA"/>
</dbReference>
<accession>A0ABQ1WI46</accession>
<reference evidence="2" key="1">
    <citation type="journal article" date="2019" name="Int. J. Syst. Evol. Microbiol.">
        <title>The Global Catalogue of Microorganisms (GCM) 10K type strain sequencing project: providing services to taxonomists for standard genome sequencing and annotation.</title>
        <authorList>
            <consortium name="The Broad Institute Genomics Platform"/>
            <consortium name="The Broad Institute Genome Sequencing Center for Infectious Disease"/>
            <person name="Wu L."/>
            <person name="Ma J."/>
        </authorList>
    </citation>
    <scope>NUCLEOTIDE SEQUENCE [LARGE SCALE GENOMIC DNA]</scope>
    <source>
        <strain evidence="2">CGMCC 1.12990</strain>
    </source>
</reference>
<gene>
    <name evidence="1" type="ORF">GCM10011378_04290</name>
</gene>
<keyword evidence="2" id="KW-1185">Reference proteome</keyword>
<evidence type="ECO:0000313" key="2">
    <source>
        <dbReference type="Proteomes" id="UP000601361"/>
    </source>
</evidence>
<dbReference type="RefSeq" id="WP_188556156.1">
    <property type="nucleotide sequence ID" value="NZ_BMGS01000001.1"/>
</dbReference>
<comment type="caution">
    <text evidence="1">The sequence shown here is derived from an EMBL/GenBank/DDBJ whole genome shotgun (WGS) entry which is preliminary data.</text>
</comment>
<sequence>MLSFSALLPRLRFALITATVLMVLGLNHQAVATLRVLPTGGTTRVAAGPRAAVVKQRVTLEATSPLGLLVAPAADMWLPQPLELPVALWLPACPAGPRPCPSAVPDWFRVRLLVAALSPQAP</sequence>
<organism evidence="1 2">
    <name type="scientific">Hymenobacter glacieicola</name>
    <dbReference type="NCBI Taxonomy" id="1562124"/>
    <lineage>
        <taxon>Bacteria</taxon>
        <taxon>Pseudomonadati</taxon>
        <taxon>Bacteroidota</taxon>
        <taxon>Cytophagia</taxon>
        <taxon>Cytophagales</taxon>
        <taxon>Hymenobacteraceae</taxon>
        <taxon>Hymenobacter</taxon>
    </lineage>
</organism>